<evidence type="ECO:0000256" key="1">
    <source>
        <dbReference type="ARBA" id="ARBA00023186"/>
    </source>
</evidence>
<organism evidence="4">
    <name type="scientific">Woronichinia naegeliana WA131</name>
    <dbReference type="NCBI Taxonomy" id="2824559"/>
    <lineage>
        <taxon>Bacteria</taxon>
        <taxon>Bacillati</taxon>
        <taxon>Cyanobacteriota</taxon>
        <taxon>Cyanophyceae</taxon>
        <taxon>Synechococcales</taxon>
        <taxon>Coelosphaeriaceae</taxon>
        <taxon>Woronichinia</taxon>
    </lineage>
</organism>
<dbReference type="CDD" id="cd06257">
    <property type="entry name" value="DnaJ"/>
    <property type="match status" value="1"/>
</dbReference>
<accession>A0A977PUT5</accession>
<dbReference type="GO" id="GO:0042026">
    <property type="term" value="P:protein refolding"/>
    <property type="evidence" value="ECO:0007669"/>
    <property type="project" value="TreeGrafter"/>
</dbReference>
<dbReference type="PANTHER" id="PTHR43096:SF52">
    <property type="entry name" value="DNAJ HOMOLOG 1, MITOCHONDRIAL-RELATED"/>
    <property type="match status" value="1"/>
</dbReference>
<dbReference type="Gene3D" id="2.60.260.20">
    <property type="entry name" value="Urease metallochaperone UreE, N-terminal domain"/>
    <property type="match status" value="2"/>
</dbReference>
<dbReference type="AlphaFoldDB" id="A0A977PUT5"/>
<dbReference type="InterPro" id="IPR036869">
    <property type="entry name" value="J_dom_sf"/>
</dbReference>
<protein>
    <submittedName>
        <fullName evidence="4">J domain-containing protein</fullName>
    </submittedName>
</protein>
<dbReference type="PRINTS" id="PR00625">
    <property type="entry name" value="JDOMAIN"/>
</dbReference>
<dbReference type="GO" id="GO:0051082">
    <property type="term" value="F:unfolded protein binding"/>
    <property type="evidence" value="ECO:0007669"/>
    <property type="project" value="InterPro"/>
</dbReference>
<dbReference type="CDD" id="cd10747">
    <property type="entry name" value="DnaJ_C"/>
    <property type="match status" value="1"/>
</dbReference>
<proteinExistence type="predicted"/>
<feature type="domain" description="J" evidence="3">
    <location>
        <begin position="6"/>
        <end position="71"/>
    </location>
</feature>
<gene>
    <name evidence="4" type="ORF">KA717_32840</name>
</gene>
<dbReference type="Pfam" id="PF01556">
    <property type="entry name" value="DnaJ_C"/>
    <property type="match status" value="1"/>
</dbReference>
<dbReference type="InterPro" id="IPR001623">
    <property type="entry name" value="DnaJ_domain"/>
</dbReference>
<dbReference type="Gene3D" id="1.10.287.110">
    <property type="entry name" value="DnaJ domain"/>
    <property type="match status" value="1"/>
</dbReference>
<dbReference type="SUPFAM" id="SSF49493">
    <property type="entry name" value="HSP40/DnaJ peptide-binding domain"/>
    <property type="match status" value="2"/>
</dbReference>
<dbReference type="KEGG" id="wna:KA717_32840"/>
<dbReference type="SUPFAM" id="SSF46565">
    <property type="entry name" value="Chaperone J-domain"/>
    <property type="match status" value="1"/>
</dbReference>
<name>A0A977PUT5_9CYAN</name>
<reference evidence="4" key="1">
    <citation type="submission" date="2021-04" db="EMBL/GenBank/DDBJ databases">
        <title>Genome sequence of Woronichinia naegeliana from Washington state freshwater lake bloom.</title>
        <authorList>
            <person name="Dreher T.W."/>
        </authorList>
    </citation>
    <scope>NUCLEOTIDE SEQUENCE</scope>
    <source>
        <strain evidence="4">WA131</strain>
    </source>
</reference>
<dbReference type="Pfam" id="PF00226">
    <property type="entry name" value="DnaJ"/>
    <property type="match status" value="1"/>
</dbReference>
<dbReference type="InterPro" id="IPR002939">
    <property type="entry name" value="DnaJ_C"/>
</dbReference>
<evidence type="ECO:0000259" key="3">
    <source>
        <dbReference type="PROSITE" id="PS50076"/>
    </source>
</evidence>
<dbReference type="EMBL" id="CP073041">
    <property type="protein sequence ID" value="UXE60326.1"/>
    <property type="molecule type" value="Genomic_DNA"/>
</dbReference>
<dbReference type="InterPro" id="IPR018253">
    <property type="entry name" value="DnaJ_domain_CS"/>
</dbReference>
<evidence type="ECO:0000256" key="2">
    <source>
        <dbReference type="SAM" id="MobiDB-lite"/>
    </source>
</evidence>
<dbReference type="PROSITE" id="PS50076">
    <property type="entry name" value="DNAJ_2"/>
    <property type="match status" value="1"/>
</dbReference>
<keyword evidence="1" id="KW-0143">Chaperone</keyword>
<dbReference type="PROSITE" id="PS00636">
    <property type="entry name" value="DNAJ_1"/>
    <property type="match status" value="1"/>
</dbReference>
<dbReference type="Proteomes" id="UP001065613">
    <property type="component" value="Chromosome"/>
</dbReference>
<dbReference type="GO" id="GO:0005737">
    <property type="term" value="C:cytoplasm"/>
    <property type="evidence" value="ECO:0007669"/>
    <property type="project" value="TreeGrafter"/>
</dbReference>
<dbReference type="SMART" id="SM00271">
    <property type="entry name" value="DnaJ"/>
    <property type="match status" value="1"/>
</dbReference>
<sequence length="303" mass="33962">MQQLRNYYQVLGVPKDATSEEIKKSFRKLARQYHPDVNPDNKGAEEKFKDINEAYDVLSDEVKRADYDSQFFGRGKRKPTSRFQNPPRAENGRTSAPPRPAAEYWQDYSPGTAKRTKPVTPPPRTPPRDVEAKLTIPLEKAYRGGRERIRLEDGRSLEVEMPAGMIDGQRIRLKEQGINGGDLYLKIGIAPHPFFELQGSDIACQVPVTPSEAILGSSVEVPTIDGLVKMTVPKGVKPGQKLRLAQKGYPSGRGEGRGPMGDRGDQLVEIQIAIPPEPSPEEIELYQAIRNLEQYNPRQKFLS</sequence>
<feature type="region of interest" description="Disordered" evidence="2">
    <location>
        <begin position="68"/>
        <end position="130"/>
    </location>
</feature>
<evidence type="ECO:0000313" key="4">
    <source>
        <dbReference type="EMBL" id="UXE60326.1"/>
    </source>
</evidence>
<dbReference type="PANTHER" id="PTHR43096">
    <property type="entry name" value="DNAJ HOMOLOG 1, MITOCHONDRIAL-RELATED"/>
    <property type="match status" value="1"/>
</dbReference>
<dbReference type="InterPro" id="IPR008971">
    <property type="entry name" value="HSP40/DnaJ_pept-bd"/>
</dbReference>